<evidence type="ECO:0000256" key="8">
    <source>
        <dbReference type="ARBA" id="ARBA00048968"/>
    </source>
</evidence>
<accession>A0A0U3TXX4</accession>
<reference evidence="11" key="1">
    <citation type="submission" date="2015-10" db="EMBL/GenBank/DDBJ databases">
        <title>Biosynthesis of SCL-MCL polyhydroxyalkanoates by metagenomic clones in Pseudomonas putida.</title>
        <authorList>
            <person name="Cheng J."/>
            <person name="Charles T.C."/>
        </authorList>
    </citation>
    <scope>NUCLEOTIDE SEQUENCE</scope>
</reference>
<evidence type="ECO:0000256" key="6">
    <source>
        <dbReference type="ARBA" id="ARBA00022833"/>
    </source>
</evidence>
<dbReference type="NCBIfam" id="TIGR00726">
    <property type="entry name" value="peptidoglycan editing factor PgeF"/>
    <property type="match status" value="1"/>
</dbReference>
<comment type="catalytic activity">
    <reaction evidence="8">
        <text>adenosine + phosphate = alpha-D-ribose 1-phosphate + adenine</text>
        <dbReference type="Rhea" id="RHEA:27642"/>
        <dbReference type="ChEBI" id="CHEBI:16335"/>
        <dbReference type="ChEBI" id="CHEBI:16708"/>
        <dbReference type="ChEBI" id="CHEBI:43474"/>
        <dbReference type="ChEBI" id="CHEBI:57720"/>
        <dbReference type="EC" id="2.4.2.1"/>
    </reaction>
    <physiologicalReaction direction="left-to-right" evidence="8">
        <dbReference type="Rhea" id="RHEA:27643"/>
    </physiologicalReaction>
</comment>
<dbReference type="SUPFAM" id="SSF64438">
    <property type="entry name" value="CNF1/YfiH-like putative cysteine hydrolases"/>
    <property type="match status" value="1"/>
</dbReference>
<dbReference type="EMBL" id="KT944268">
    <property type="protein sequence ID" value="ALV86528.1"/>
    <property type="molecule type" value="Genomic_DNA"/>
</dbReference>
<dbReference type="Gene3D" id="3.60.140.10">
    <property type="entry name" value="CNF1/YfiH-like putative cysteine hydrolases"/>
    <property type="match status" value="1"/>
</dbReference>
<sequence>MGRPGAGPDTIVPDWDAGPRVGALMTTRLGGVSAWPWHSLNLGRSSGDAASAVATNRQRVAEATGATHVYMSQVHGDRVLKVDAAAVDGSQTADAAWTDQPGFACTVMVADCLPVLLAAPQGKAVGAAHAGWRGLAAGVVERTIDAMCNGAACEPRDLVAWLGPCIGPDAFEVGADVLEAFGVAAAPTHSSTRFRYQPRADGQHRWRADLAGLARDRLQSIGVSRVSGGTWCTVTDRSRFFSFRRDGVTGRMAACVWIRP</sequence>
<evidence type="ECO:0000256" key="3">
    <source>
        <dbReference type="ARBA" id="ARBA00022679"/>
    </source>
</evidence>
<evidence type="ECO:0000256" key="4">
    <source>
        <dbReference type="ARBA" id="ARBA00022723"/>
    </source>
</evidence>
<dbReference type="Pfam" id="PF02578">
    <property type="entry name" value="Cu-oxidase_4"/>
    <property type="match status" value="1"/>
</dbReference>
<dbReference type="CDD" id="cd16833">
    <property type="entry name" value="YfiH"/>
    <property type="match status" value="1"/>
</dbReference>
<protein>
    <recommendedName>
        <fullName evidence="10">Purine nucleoside phosphorylase</fullName>
    </recommendedName>
</protein>
<dbReference type="GO" id="GO:0005507">
    <property type="term" value="F:copper ion binding"/>
    <property type="evidence" value="ECO:0007669"/>
    <property type="project" value="TreeGrafter"/>
</dbReference>
<keyword evidence="5" id="KW-0378">Hydrolase</keyword>
<evidence type="ECO:0000256" key="9">
    <source>
        <dbReference type="ARBA" id="ARBA00049893"/>
    </source>
</evidence>
<keyword evidence="6" id="KW-0862">Zinc</keyword>
<evidence type="ECO:0000256" key="5">
    <source>
        <dbReference type="ARBA" id="ARBA00022801"/>
    </source>
</evidence>
<dbReference type="PANTHER" id="PTHR30616">
    <property type="entry name" value="UNCHARACTERIZED PROTEIN YFIH"/>
    <property type="match status" value="1"/>
</dbReference>
<organism evidence="11">
    <name type="scientific">uncultured bacterium 23</name>
    <dbReference type="NCBI Taxonomy" id="1748272"/>
    <lineage>
        <taxon>Bacteria</taxon>
        <taxon>environmental samples</taxon>
    </lineage>
</organism>
<dbReference type="GO" id="GO:0017061">
    <property type="term" value="F:S-methyl-5-thioadenosine phosphorylase activity"/>
    <property type="evidence" value="ECO:0007669"/>
    <property type="project" value="UniProtKB-EC"/>
</dbReference>
<comment type="catalytic activity">
    <reaction evidence="9">
        <text>S-methyl-5'-thioadenosine + phosphate = 5-(methylsulfanyl)-alpha-D-ribose 1-phosphate + adenine</text>
        <dbReference type="Rhea" id="RHEA:11852"/>
        <dbReference type="ChEBI" id="CHEBI:16708"/>
        <dbReference type="ChEBI" id="CHEBI:17509"/>
        <dbReference type="ChEBI" id="CHEBI:43474"/>
        <dbReference type="ChEBI" id="CHEBI:58533"/>
        <dbReference type="EC" id="2.4.2.28"/>
    </reaction>
    <physiologicalReaction direction="left-to-right" evidence="9">
        <dbReference type="Rhea" id="RHEA:11853"/>
    </physiologicalReaction>
</comment>
<dbReference type="InterPro" id="IPR003730">
    <property type="entry name" value="Cu_polyphenol_OxRdtase"/>
</dbReference>
<comment type="catalytic activity">
    <reaction evidence="1">
        <text>inosine + phosphate = alpha-D-ribose 1-phosphate + hypoxanthine</text>
        <dbReference type="Rhea" id="RHEA:27646"/>
        <dbReference type="ChEBI" id="CHEBI:17368"/>
        <dbReference type="ChEBI" id="CHEBI:17596"/>
        <dbReference type="ChEBI" id="CHEBI:43474"/>
        <dbReference type="ChEBI" id="CHEBI:57720"/>
        <dbReference type="EC" id="2.4.2.1"/>
    </reaction>
    <physiologicalReaction direction="left-to-right" evidence="1">
        <dbReference type="Rhea" id="RHEA:27647"/>
    </physiologicalReaction>
</comment>
<evidence type="ECO:0000256" key="10">
    <source>
        <dbReference type="RuleBase" id="RU361274"/>
    </source>
</evidence>
<keyword evidence="3" id="KW-0808">Transferase</keyword>
<dbReference type="PANTHER" id="PTHR30616:SF2">
    <property type="entry name" value="PURINE NUCLEOSIDE PHOSPHORYLASE LACC1"/>
    <property type="match status" value="1"/>
</dbReference>
<name>A0A0U3TXX4_9BACT</name>
<proteinExistence type="inferred from homology"/>
<dbReference type="InterPro" id="IPR038371">
    <property type="entry name" value="Cu_polyphenol_OxRdtase_sf"/>
</dbReference>
<keyword evidence="4" id="KW-0479">Metal-binding</keyword>
<comment type="catalytic activity">
    <reaction evidence="7">
        <text>adenosine + H2O + H(+) = inosine + NH4(+)</text>
        <dbReference type="Rhea" id="RHEA:24408"/>
        <dbReference type="ChEBI" id="CHEBI:15377"/>
        <dbReference type="ChEBI" id="CHEBI:15378"/>
        <dbReference type="ChEBI" id="CHEBI:16335"/>
        <dbReference type="ChEBI" id="CHEBI:17596"/>
        <dbReference type="ChEBI" id="CHEBI:28938"/>
        <dbReference type="EC" id="3.5.4.4"/>
    </reaction>
    <physiologicalReaction direction="left-to-right" evidence="7">
        <dbReference type="Rhea" id="RHEA:24409"/>
    </physiologicalReaction>
</comment>
<evidence type="ECO:0000256" key="7">
    <source>
        <dbReference type="ARBA" id="ARBA00047989"/>
    </source>
</evidence>
<dbReference type="AlphaFoldDB" id="A0A0U3TXX4"/>
<evidence type="ECO:0000256" key="1">
    <source>
        <dbReference type="ARBA" id="ARBA00000553"/>
    </source>
</evidence>
<dbReference type="GO" id="GO:0016787">
    <property type="term" value="F:hydrolase activity"/>
    <property type="evidence" value="ECO:0007669"/>
    <property type="project" value="UniProtKB-KW"/>
</dbReference>
<evidence type="ECO:0000313" key="11">
    <source>
        <dbReference type="EMBL" id="ALV86528.1"/>
    </source>
</evidence>
<comment type="similarity">
    <text evidence="2 10">Belongs to the purine nucleoside phosphorylase YfiH/LACC1 family.</text>
</comment>
<dbReference type="InterPro" id="IPR011324">
    <property type="entry name" value="Cytotoxic_necrot_fac-like_cat"/>
</dbReference>
<evidence type="ECO:0000256" key="2">
    <source>
        <dbReference type="ARBA" id="ARBA00007353"/>
    </source>
</evidence>